<evidence type="ECO:0000313" key="1">
    <source>
        <dbReference type="EMBL" id="KCW69560.1"/>
    </source>
</evidence>
<proteinExistence type="predicted"/>
<accession>A0A059BVA0</accession>
<gene>
    <name evidence="1" type="ORF">EUGRSUZ_F02991</name>
</gene>
<dbReference type="InParanoid" id="A0A059BVA0"/>
<sequence>MKKVRKFHPADQEYQPAQTVSFQSIRMGATISKRIIRFIHLLWSCSASHHSRRNEKVIKKNSYRHEAYLILIIRKR</sequence>
<dbReference type="AlphaFoldDB" id="A0A059BVA0"/>
<dbReference type="EMBL" id="KK198758">
    <property type="protein sequence ID" value="KCW69560.1"/>
    <property type="molecule type" value="Genomic_DNA"/>
</dbReference>
<protein>
    <submittedName>
        <fullName evidence="1">Uncharacterized protein</fullName>
    </submittedName>
</protein>
<reference evidence="1" key="1">
    <citation type="submission" date="2013-07" db="EMBL/GenBank/DDBJ databases">
        <title>The genome of Eucalyptus grandis.</title>
        <authorList>
            <person name="Schmutz J."/>
            <person name="Hayes R."/>
            <person name="Myburg A."/>
            <person name="Tuskan G."/>
            <person name="Grattapaglia D."/>
            <person name="Rokhsar D.S."/>
        </authorList>
    </citation>
    <scope>NUCLEOTIDE SEQUENCE</scope>
    <source>
        <tissue evidence="1">Leaf extractions</tissue>
    </source>
</reference>
<dbReference type="Gramene" id="KCW69560">
    <property type="protein sequence ID" value="KCW69560"/>
    <property type="gene ID" value="EUGRSUZ_F02991"/>
</dbReference>
<organism evidence="1">
    <name type="scientific">Eucalyptus grandis</name>
    <name type="common">Flooded gum</name>
    <dbReference type="NCBI Taxonomy" id="71139"/>
    <lineage>
        <taxon>Eukaryota</taxon>
        <taxon>Viridiplantae</taxon>
        <taxon>Streptophyta</taxon>
        <taxon>Embryophyta</taxon>
        <taxon>Tracheophyta</taxon>
        <taxon>Spermatophyta</taxon>
        <taxon>Magnoliopsida</taxon>
        <taxon>eudicotyledons</taxon>
        <taxon>Gunneridae</taxon>
        <taxon>Pentapetalae</taxon>
        <taxon>rosids</taxon>
        <taxon>malvids</taxon>
        <taxon>Myrtales</taxon>
        <taxon>Myrtaceae</taxon>
        <taxon>Myrtoideae</taxon>
        <taxon>Eucalypteae</taxon>
        <taxon>Eucalyptus</taxon>
    </lineage>
</organism>
<name>A0A059BVA0_EUCGR</name>